<dbReference type="InterPro" id="IPR036770">
    <property type="entry name" value="Ankyrin_rpt-contain_sf"/>
</dbReference>
<reference evidence="3" key="1">
    <citation type="journal article" date="2023" name="Commun. Biol.">
        <title>Genome analysis of Parmales, the sister group of diatoms, reveals the evolutionary specialization of diatoms from phago-mixotrophs to photoautotrophs.</title>
        <authorList>
            <person name="Ban H."/>
            <person name="Sato S."/>
            <person name="Yoshikawa S."/>
            <person name="Yamada K."/>
            <person name="Nakamura Y."/>
            <person name="Ichinomiya M."/>
            <person name="Sato N."/>
            <person name="Blanc-Mathieu R."/>
            <person name="Endo H."/>
            <person name="Kuwata A."/>
            <person name="Ogata H."/>
        </authorList>
    </citation>
    <scope>NUCLEOTIDE SEQUENCE [LARGE SCALE GENOMIC DNA]</scope>
    <source>
        <strain evidence="3">NIES 3700</strain>
    </source>
</reference>
<dbReference type="InterPro" id="IPR002110">
    <property type="entry name" value="Ankyrin_rpt"/>
</dbReference>
<feature type="region of interest" description="Disordered" evidence="1">
    <location>
        <begin position="1"/>
        <end position="37"/>
    </location>
</feature>
<sequence length="270" mass="30571">MPSSPDSSSEASVNNLNPNYFSSSPPDHSVYEEDDEEFTQQSLSIFEQCDNELFDQALMRLGSTALTPAKKRQEAFSKKFGMTALHVSLYNRCPASLVDALVSTANGDPRNRNILAVRDDDYGNFPLHVAAQTGCSNDVLRMLVLKYPEALLCENKAKRTPLVLVKRYFKGEFPAISLLTNFTRSYTLYRTRLEVNLLVHRTFVTEGKEVKAGGVKSRKKCERALHMLGFFLVREQYGMLFHILSFVGGKWKSKKKAKVKVKRKSNEINE</sequence>
<evidence type="ECO:0000256" key="1">
    <source>
        <dbReference type="SAM" id="MobiDB-lite"/>
    </source>
</evidence>
<dbReference type="OrthoDB" id="10370272at2759"/>
<accession>A0A9W7FHP0</accession>
<feature type="compositionally biased region" description="Low complexity" evidence="1">
    <location>
        <begin position="1"/>
        <end position="12"/>
    </location>
</feature>
<gene>
    <name evidence="2" type="ORF">TrLO_g9798</name>
</gene>
<evidence type="ECO:0000313" key="3">
    <source>
        <dbReference type="Proteomes" id="UP001165122"/>
    </source>
</evidence>
<dbReference type="AlphaFoldDB" id="A0A9W7FHP0"/>
<dbReference type="EMBL" id="BRXW01000173">
    <property type="protein sequence ID" value="GMI12221.1"/>
    <property type="molecule type" value="Genomic_DNA"/>
</dbReference>
<proteinExistence type="predicted"/>
<dbReference type="Gene3D" id="1.25.40.20">
    <property type="entry name" value="Ankyrin repeat-containing domain"/>
    <property type="match status" value="1"/>
</dbReference>
<dbReference type="SUPFAM" id="SSF48403">
    <property type="entry name" value="Ankyrin repeat"/>
    <property type="match status" value="1"/>
</dbReference>
<protein>
    <submittedName>
        <fullName evidence="2">Uncharacterized protein</fullName>
    </submittedName>
</protein>
<dbReference type="Proteomes" id="UP001165122">
    <property type="component" value="Unassembled WGS sequence"/>
</dbReference>
<evidence type="ECO:0000313" key="2">
    <source>
        <dbReference type="EMBL" id="GMI12221.1"/>
    </source>
</evidence>
<comment type="caution">
    <text evidence="2">The sequence shown here is derived from an EMBL/GenBank/DDBJ whole genome shotgun (WGS) entry which is preliminary data.</text>
</comment>
<keyword evidence="3" id="KW-1185">Reference proteome</keyword>
<dbReference type="Pfam" id="PF00023">
    <property type="entry name" value="Ank"/>
    <property type="match status" value="1"/>
</dbReference>
<name>A0A9W7FHP0_9STRA</name>
<feature type="compositionally biased region" description="Polar residues" evidence="1">
    <location>
        <begin position="13"/>
        <end position="26"/>
    </location>
</feature>
<organism evidence="2 3">
    <name type="scientific">Triparma laevis f. longispina</name>
    <dbReference type="NCBI Taxonomy" id="1714387"/>
    <lineage>
        <taxon>Eukaryota</taxon>
        <taxon>Sar</taxon>
        <taxon>Stramenopiles</taxon>
        <taxon>Ochrophyta</taxon>
        <taxon>Bolidophyceae</taxon>
        <taxon>Parmales</taxon>
        <taxon>Triparmaceae</taxon>
        <taxon>Triparma</taxon>
    </lineage>
</organism>